<proteinExistence type="predicted"/>
<evidence type="ECO:0000313" key="1">
    <source>
        <dbReference type="EMBL" id="MFC4129376.1"/>
    </source>
</evidence>
<accession>A0ABV8LEP6</accession>
<dbReference type="Proteomes" id="UP001595816">
    <property type="component" value="Unassembled WGS sequence"/>
</dbReference>
<comment type="caution">
    <text evidence="1">The sequence shown here is derived from an EMBL/GenBank/DDBJ whole genome shotgun (WGS) entry which is preliminary data.</text>
</comment>
<sequence length="113" mass="12173">MTPKAGDILHVTRDASVQFATAIFFRVIRVHDWPTYDGWLWLDGYQLNAAGDAVERRSIFVQGNGLRQVRQNPAGTGAGLGAGHRGHTNLQDRTVAGAQVRPAVRHASAVATG</sequence>
<dbReference type="EMBL" id="JBHSAY010000003">
    <property type="protein sequence ID" value="MFC4129376.1"/>
    <property type="molecule type" value="Genomic_DNA"/>
</dbReference>
<organism evidence="1 2">
    <name type="scientific">Hamadaea flava</name>
    <dbReference type="NCBI Taxonomy" id="1742688"/>
    <lineage>
        <taxon>Bacteria</taxon>
        <taxon>Bacillati</taxon>
        <taxon>Actinomycetota</taxon>
        <taxon>Actinomycetes</taxon>
        <taxon>Micromonosporales</taxon>
        <taxon>Micromonosporaceae</taxon>
        <taxon>Hamadaea</taxon>
    </lineage>
</organism>
<evidence type="ECO:0000313" key="2">
    <source>
        <dbReference type="Proteomes" id="UP001595816"/>
    </source>
</evidence>
<dbReference type="RefSeq" id="WP_253759271.1">
    <property type="nucleotide sequence ID" value="NZ_JAMZDZ010000001.1"/>
</dbReference>
<reference evidence="2" key="1">
    <citation type="journal article" date="2019" name="Int. J. Syst. Evol. Microbiol.">
        <title>The Global Catalogue of Microorganisms (GCM) 10K type strain sequencing project: providing services to taxonomists for standard genome sequencing and annotation.</title>
        <authorList>
            <consortium name="The Broad Institute Genomics Platform"/>
            <consortium name="The Broad Institute Genome Sequencing Center for Infectious Disease"/>
            <person name="Wu L."/>
            <person name="Ma J."/>
        </authorList>
    </citation>
    <scope>NUCLEOTIDE SEQUENCE [LARGE SCALE GENOMIC DNA]</scope>
    <source>
        <strain evidence="2">CGMCC 4.7289</strain>
    </source>
</reference>
<keyword evidence="2" id="KW-1185">Reference proteome</keyword>
<gene>
    <name evidence="1" type="ORF">ACFOZ4_01970</name>
</gene>
<protein>
    <recommendedName>
        <fullName evidence="3">Signal peptidase I</fullName>
    </recommendedName>
</protein>
<name>A0ABV8LEP6_9ACTN</name>
<evidence type="ECO:0008006" key="3">
    <source>
        <dbReference type="Google" id="ProtNLM"/>
    </source>
</evidence>